<comment type="similarity">
    <text evidence="1">Belongs to the helicase family. RecQ subfamily.</text>
</comment>
<dbReference type="SUPFAM" id="SSF52540">
    <property type="entry name" value="P-loop containing nucleoside triphosphate hydrolases"/>
    <property type="match status" value="1"/>
</dbReference>
<dbReference type="Proteomes" id="UP000707071">
    <property type="component" value="Unassembled WGS sequence"/>
</dbReference>
<organism evidence="5 6">
    <name type="scientific">Claviceps aff. purpurea</name>
    <dbReference type="NCBI Taxonomy" id="1967640"/>
    <lineage>
        <taxon>Eukaryota</taxon>
        <taxon>Fungi</taxon>
        <taxon>Dikarya</taxon>
        <taxon>Ascomycota</taxon>
        <taxon>Pezizomycotina</taxon>
        <taxon>Sordariomycetes</taxon>
        <taxon>Hypocreomycetidae</taxon>
        <taxon>Hypocreales</taxon>
        <taxon>Clavicipitaceae</taxon>
        <taxon>Claviceps</taxon>
    </lineage>
</organism>
<dbReference type="PANTHER" id="PTHR13710">
    <property type="entry name" value="DNA HELICASE RECQ FAMILY MEMBER"/>
    <property type="match status" value="1"/>
</dbReference>
<dbReference type="PANTHER" id="PTHR13710:SF154">
    <property type="entry name" value="RECQ HELICASE, PUTATIVE (AFU_ORTHOLOGUE AFUA_6G14720)-RELATED"/>
    <property type="match status" value="1"/>
</dbReference>
<evidence type="ECO:0000256" key="2">
    <source>
        <dbReference type="ARBA" id="ARBA00034617"/>
    </source>
</evidence>
<protein>
    <recommendedName>
        <fullName evidence="3">DNA 3'-5' helicase</fullName>
        <ecNumber evidence="3">5.6.2.4</ecNumber>
    </recommendedName>
</protein>
<dbReference type="InterPro" id="IPR001650">
    <property type="entry name" value="Helicase_C-like"/>
</dbReference>
<dbReference type="EC" id="5.6.2.4" evidence="3"/>
<dbReference type="EMBL" id="SRRH01001102">
    <property type="protein sequence ID" value="KAG6283021.1"/>
    <property type="molecule type" value="Genomic_DNA"/>
</dbReference>
<accession>A0A9P7Q928</accession>
<evidence type="ECO:0000259" key="4">
    <source>
        <dbReference type="PROSITE" id="PS51194"/>
    </source>
</evidence>
<comment type="caution">
    <text evidence="5">The sequence shown here is derived from an EMBL/GenBank/DDBJ whole genome shotgun (WGS) entry which is preliminary data.</text>
</comment>
<feature type="domain" description="Helicase C-terminal" evidence="4">
    <location>
        <begin position="84"/>
        <end position="238"/>
    </location>
</feature>
<dbReference type="GO" id="GO:0000724">
    <property type="term" value="P:double-strand break repair via homologous recombination"/>
    <property type="evidence" value="ECO:0007669"/>
    <property type="project" value="TreeGrafter"/>
</dbReference>
<comment type="catalytic activity">
    <reaction evidence="2">
        <text>Couples ATP hydrolysis with the unwinding of duplex DNA by translocating in the 3'-5' direction.</text>
        <dbReference type="EC" id="5.6.2.4"/>
    </reaction>
</comment>
<dbReference type="Gene3D" id="3.40.50.300">
    <property type="entry name" value="P-loop containing nucleotide triphosphate hydrolases"/>
    <property type="match status" value="1"/>
</dbReference>
<evidence type="ECO:0000256" key="1">
    <source>
        <dbReference type="ARBA" id="ARBA00005446"/>
    </source>
</evidence>
<proteinExistence type="inferred from homology"/>
<evidence type="ECO:0000256" key="3">
    <source>
        <dbReference type="ARBA" id="ARBA00034808"/>
    </source>
</evidence>
<gene>
    <name evidence="5" type="ORF">E4U09_000445</name>
</gene>
<dbReference type="Pfam" id="PF00271">
    <property type="entry name" value="Helicase_C"/>
    <property type="match status" value="1"/>
</dbReference>
<dbReference type="GO" id="GO:0043138">
    <property type="term" value="F:3'-5' DNA helicase activity"/>
    <property type="evidence" value="ECO:0007669"/>
    <property type="project" value="UniProtKB-EC"/>
</dbReference>
<dbReference type="GO" id="GO:0005694">
    <property type="term" value="C:chromosome"/>
    <property type="evidence" value="ECO:0007669"/>
    <property type="project" value="TreeGrafter"/>
</dbReference>
<sequence>MSELGDIVRQVQTQTVWLTATLPPDLEADFIKRNALHKPHIVRESTNRKNIQYKLQAYRGAGGLLTEIVALVQKLSDTISSASKGDDGHETLAGGRMARIIIYCGTKQLMNKIAVKLGCRTYTGDRDLMSDEDKKAAINEWLGPNGSPAIVATSALGVGFDYPFVRWVIHAGPPRRLTDFSQESGRAGRDGRPAQSIVFLSAAWQPNSDQPPQDLDEELMQLYLEGKNCLRAVMSQYLDAVSDWRWCMQNEDELCSVCPRHHTERRPLNLKLYLAPAPVEETASFVEEEMASFVEEEEEAGRAQDSRVCSSGRRDPNIDMVYTGPEAVLKKRRLEEEDLEKFEKGLKSLRGCCLMCRIKKKPFDHTPKSCDALHQLWRVKSNAMKTCKASGKVWIEPYTACFMCFMPQSSCNRANPETNAGLAETGKLSAGCDFADMILPLCYGAFMSVDSRAFLNTKFDKFKNELDYMLWLGKKTEFGGVPCIQAVPVAAALLDLC</sequence>
<evidence type="ECO:0000313" key="6">
    <source>
        <dbReference type="Proteomes" id="UP000707071"/>
    </source>
</evidence>
<keyword evidence="6" id="KW-1185">Reference proteome</keyword>
<dbReference type="GO" id="GO:0009378">
    <property type="term" value="F:four-way junction helicase activity"/>
    <property type="evidence" value="ECO:0007669"/>
    <property type="project" value="TreeGrafter"/>
</dbReference>
<dbReference type="AlphaFoldDB" id="A0A9P7Q928"/>
<dbReference type="GO" id="GO:0005737">
    <property type="term" value="C:cytoplasm"/>
    <property type="evidence" value="ECO:0007669"/>
    <property type="project" value="TreeGrafter"/>
</dbReference>
<dbReference type="PROSITE" id="PS51194">
    <property type="entry name" value="HELICASE_CTER"/>
    <property type="match status" value="1"/>
</dbReference>
<dbReference type="SMART" id="SM00490">
    <property type="entry name" value="HELICc"/>
    <property type="match status" value="1"/>
</dbReference>
<dbReference type="InterPro" id="IPR027417">
    <property type="entry name" value="P-loop_NTPase"/>
</dbReference>
<name>A0A9P7Q928_9HYPO</name>
<evidence type="ECO:0000313" key="5">
    <source>
        <dbReference type="EMBL" id="KAG6283021.1"/>
    </source>
</evidence>
<reference evidence="5 6" key="1">
    <citation type="journal article" date="2020" name="bioRxiv">
        <title>Whole genome comparisons of ergot fungi reveals the divergence and evolution of species within the genus Claviceps are the result of varying mechanisms driving genome evolution and host range expansion.</title>
        <authorList>
            <person name="Wyka S.A."/>
            <person name="Mondo S.J."/>
            <person name="Liu M."/>
            <person name="Dettman J."/>
            <person name="Nalam V."/>
            <person name="Broders K.D."/>
        </authorList>
    </citation>
    <scope>NUCLEOTIDE SEQUENCE [LARGE SCALE GENOMIC DNA]</scope>
    <source>
        <strain evidence="5 6">Clav52</strain>
    </source>
</reference>